<feature type="chain" id="PRO_5047106517" evidence="1">
    <location>
        <begin position="22"/>
        <end position="327"/>
    </location>
</feature>
<reference evidence="3" key="1">
    <citation type="journal article" date="2019" name="Int. J. Syst. Evol. Microbiol.">
        <title>The Global Catalogue of Microorganisms (GCM) 10K type strain sequencing project: providing services to taxonomists for standard genome sequencing and annotation.</title>
        <authorList>
            <consortium name="The Broad Institute Genomics Platform"/>
            <consortium name="The Broad Institute Genome Sequencing Center for Infectious Disease"/>
            <person name="Wu L."/>
            <person name="Ma J."/>
        </authorList>
    </citation>
    <scope>NUCLEOTIDE SEQUENCE [LARGE SCALE GENOMIC DNA]</scope>
    <source>
        <strain evidence="3">CCUG 54939</strain>
    </source>
</reference>
<protein>
    <submittedName>
        <fullName evidence="2">ABC transporter substrate-binding protein</fullName>
    </submittedName>
</protein>
<dbReference type="RefSeq" id="WP_377153411.1">
    <property type="nucleotide sequence ID" value="NZ_JBHSAF010000014.1"/>
</dbReference>
<dbReference type="Gene3D" id="3.40.50.2300">
    <property type="match status" value="2"/>
</dbReference>
<dbReference type="PANTHER" id="PTHR35271">
    <property type="entry name" value="ABC TRANSPORTER, SUBSTRATE-BINDING LIPOPROTEIN-RELATED"/>
    <property type="match status" value="1"/>
</dbReference>
<accession>A0ABV8CR48</accession>
<dbReference type="Proteomes" id="UP001595692">
    <property type="component" value="Unassembled WGS sequence"/>
</dbReference>
<organism evidence="2 3">
    <name type="scientific">Pseudaeromonas sharmana</name>
    <dbReference type="NCBI Taxonomy" id="328412"/>
    <lineage>
        <taxon>Bacteria</taxon>
        <taxon>Pseudomonadati</taxon>
        <taxon>Pseudomonadota</taxon>
        <taxon>Gammaproteobacteria</taxon>
        <taxon>Aeromonadales</taxon>
        <taxon>Aeromonadaceae</taxon>
        <taxon>Pseudaeromonas</taxon>
    </lineage>
</organism>
<name>A0ABV8CR48_9GAMM</name>
<evidence type="ECO:0000256" key="1">
    <source>
        <dbReference type="SAM" id="SignalP"/>
    </source>
</evidence>
<evidence type="ECO:0000313" key="2">
    <source>
        <dbReference type="EMBL" id="MFC3914488.1"/>
    </source>
</evidence>
<evidence type="ECO:0000313" key="3">
    <source>
        <dbReference type="Proteomes" id="UP001595692"/>
    </source>
</evidence>
<dbReference type="InterPro" id="IPR007487">
    <property type="entry name" value="ABC_transpt-TYRBP-like"/>
</dbReference>
<sequence length="327" mass="36978">MLRVLSVFLACWLFSQSPLLAAEILVIESYEPTHPWDASYLQALRQRLEPKHHLTLQHLDTKRIPRELFEIEAEKIWQSYLQIKPDLVVIGDDNAISLLAQRIAANGTPVVYLGMNDNPRRNNLYGQPNLTGVLERPLMKRNIREMSEMVPDARKALILFDSSDVSMTAVEDEFRNQTTLKLGNLTVEIKLLGDFSLWKQAVESANQDGTDMIFIGLYHTLHDELGQYTLPETVIDWTGRHARMPLFGFWDFSIGKGRAIGGLVLSGREQGFAAADLALAILASDKPAQTFAPRTAERGEYLFSQSALRHSQLQLPANIRQKSNWLP</sequence>
<comment type="caution">
    <text evidence="2">The sequence shown here is derived from an EMBL/GenBank/DDBJ whole genome shotgun (WGS) entry which is preliminary data.</text>
</comment>
<feature type="signal peptide" evidence="1">
    <location>
        <begin position="1"/>
        <end position="21"/>
    </location>
</feature>
<proteinExistence type="predicted"/>
<keyword evidence="1" id="KW-0732">Signal</keyword>
<dbReference type="Pfam" id="PF04392">
    <property type="entry name" value="ABC_sub_bind"/>
    <property type="match status" value="1"/>
</dbReference>
<dbReference type="EMBL" id="JBHSAF010000014">
    <property type="protein sequence ID" value="MFC3914488.1"/>
    <property type="molecule type" value="Genomic_DNA"/>
</dbReference>
<dbReference type="PANTHER" id="PTHR35271:SF1">
    <property type="entry name" value="ABC TRANSPORTER, SUBSTRATE-BINDING LIPOPROTEIN"/>
    <property type="match status" value="1"/>
</dbReference>
<keyword evidence="3" id="KW-1185">Reference proteome</keyword>
<gene>
    <name evidence="2" type="ORF">ACFOSS_13560</name>
</gene>